<dbReference type="InterPro" id="IPR042070">
    <property type="entry name" value="PucR_C-HTH_sf"/>
</dbReference>
<evidence type="ECO:0000259" key="2">
    <source>
        <dbReference type="Pfam" id="PF13556"/>
    </source>
</evidence>
<comment type="caution">
    <text evidence="4">The sequence shown here is derived from an EMBL/GenBank/DDBJ whole genome shotgun (WGS) entry which is preliminary data.</text>
</comment>
<evidence type="ECO:0000313" key="4">
    <source>
        <dbReference type="EMBL" id="MDF2258457.1"/>
    </source>
</evidence>
<dbReference type="SUPFAM" id="SSF55781">
    <property type="entry name" value="GAF domain-like"/>
    <property type="match status" value="1"/>
</dbReference>
<dbReference type="RefSeq" id="WP_275817490.1">
    <property type="nucleotide sequence ID" value="NZ_BAAANM010000037.1"/>
</dbReference>
<proteinExistence type="inferred from homology"/>
<dbReference type="InterPro" id="IPR041522">
    <property type="entry name" value="CdaR_GGDEF"/>
</dbReference>
<sequence length="562" mass="61338">MDTIPLKPSLPEPSSRLGRMASLCELATMMFDARDEKGVLKLAAAWIASLGSSLTAVGYLKRDGLLVRTGARKPATDDRTVDSKVRALSGEDAALDVPGFGRALALRHRGTCHGYLVLSAPVPLSADDQYMATVLARQTAAALEHVRARRNQRERAGQLRRLNRSVTEVNASLRTVVAELQRRMAIHEALNRVAFSGQGEQGILRVLHELTGFPTLAEDRFGRLRAWAGPKGSAPPHGLDPARRAAVLRRAEHERGPVREQDLLVSVARPHGELLGLLMVADPHRRAGETETFALDQAGTALALELSRERHLADAELRMGSELVEDLVTGTDEKRAFARSESLGHDLHGPHRVVVVKWTGPWSEGTVTEAVGRAASVGRLDYLLGSCAGATVLVVGGPVVGDTFYDGVSRELGAADGAIGVGGRCETPGEYPHSYQEALRALEIRQNSTRPHGLSEFDRLGLYRVLRTGDHDAHTERFVREWLGPLIDYDTAHHGELVPTLTAYLENSSYDATAASLAIHRSTLRYRLRRIREISGLDITDVEARLNLHVASRIWNMLTNAP</sequence>
<dbReference type="EMBL" id="JARHTQ010000015">
    <property type="protein sequence ID" value="MDF2258457.1"/>
    <property type="molecule type" value="Genomic_DNA"/>
</dbReference>
<dbReference type="PANTHER" id="PTHR33744:SF1">
    <property type="entry name" value="DNA-BINDING TRANSCRIPTIONAL ACTIVATOR ADER"/>
    <property type="match status" value="1"/>
</dbReference>
<keyword evidence="5" id="KW-1185">Reference proteome</keyword>
<protein>
    <submittedName>
        <fullName evidence="4">Helix-turn-helix domain-containing protein</fullName>
    </submittedName>
</protein>
<evidence type="ECO:0000256" key="1">
    <source>
        <dbReference type="ARBA" id="ARBA00006754"/>
    </source>
</evidence>
<evidence type="ECO:0000259" key="3">
    <source>
        <dbReference type="Pfam" id="PF17853"/>
    </source>
</evidence>
<accession>A0ABT5Z3Q0</accession>
<dbReference type="InterPro" id="IPR025736">
    <property type="entry name" value="PucR_C-HTH_dom"/>
</dbReference>
<comment type="similarity">
    <text evidence="1">Belongs to the CdaR family.</text>
</comment>
<reference evidence="4 5" key="1">
    <citation type="submission" date="2023-03" db="EMBL/GenBank/DDBJ databases">
        <title>Draft genome sequence of type strain Streptomyces ferralitis JCM 14344.</title>
        <authorList>
            <person name="Klaysubun C."/>
            <person name="Duangmal K."/>
        </authorList>
    </citation>
    <scope>NUCLEOTIDE SEQUENCE [LARGE SCALE GENOMIC DNA]</scope>
    <source>
        <strain evidence="4 5">JCM 14344</strain>
    </source>
</reference>
<feature type="domain" description="PucR C-terminal helix-turn-helix" evidence="2">
    <location>
        <begin position="497"/>
        <end position="554"/>
    </location>
</feature>
<dbReference type="InterPro" id="IPR051448">
    <property type="entry name" value="CdaR-like_regulators"/>
</dbReference>
<dbReference type="Pfam" id="PF17853">
    <property type="entry name" value="GGDEF_2"/>
    <property type="match status" value="1"/>
</dbReference>
<feature type="domain" description="CdaR GGDEF-like" evidence="3">
    <location>
        <begin position="332"/>
        <end position="444"/>
    </location>
</feature>
<organism evidence="4 5">
    <name type="scientific">Streptantibioticus ferralitis</name>
    <dbReference type="NCBI Taxonomy" id="236510"/>
    <lineage>
        <taxon>Bacteria</taxon>
        <taxon>Bacillati</taxon>
        <taxon>Actinomycetota</taxon>
        <taxon>Actinomycetes</taxon>
        <taxon>Kitasatosporales</taxon>
        <taxon>Streptomycetaceae</taxon>
        <taxon>Streptantibioticus</taxon>
    </lineage>
</organism>
<gene>
    <name evidence="4" type="ORF">P2L57_22855</name>
</gene>
<dbReference type="PANTHER" id="PTHR33744">
    <property type="entry name" value="CARBOHYDRATE DIACID REGULATOR"/>
    <property type="match status" value="1"/>
</dbReference>
<dbReference type="Proteomes" id="UP001220022">
    <property type="component" value="Unassembled WGS sequence"/>
</dbReference>
<dbReference type="Pfam" id="PF13556">
    <property type="entry name" value="HTH_30"/>
    <property type="match status" value="1"/>
</dbReference>
<dbReference type="Gene3D" id="1.10.10.2840">
    <property type="entry name" value="PucR C-terminal helix-turn-helix domain"/>
    <property type="match status" value="1"/>
</dbReference>
<name>A0ABT5Z3Q0_9ACTN</name>
<evidence type="ECO:0000313" key="5">
    <source>
        <dbReference type="Proteomes" id="UP001220022"/>
    </source>
</evidence>